<organism evidence="8 9">
    <name type="scientific">Aquiflexum balticum DSM 16537</name>
    <dbReference type="NCBI Taxonomy" id="758820"/>
    <lineage>
        <taxon>Bacteria</taxon>
        <taxon>Pseudomonadati</taxon>
        <taxon>Bacteroidota</taxon>
        <taxon>Cytophagia</taxon>
        <taxon>Cytophagales</taxon>
        <taxon>Cyclobacteriaceae</taxon>
        <taxon>Aquiflexum</taxon>
    </lineage>
</organism>
<dbReference type="PROSITE" id="PS50109">
    <property type="entry name" value="HIS_KIN"/>
    <property type="match status" value="1"/>
</dbReference>
<dbReference type="SUPFAM" id="SSF55874">
    <property type="entry name" value="ATPase domain of HSP90 chaperone/DNA topoisomerase II/histidine kinase"/>
    <property type="match status" value="1"/>
</dbReference>
<keyword evidence="9" id="KW-1185">Reference proteome</keyword>
<dbReference type="SMART" id="SM00387">
    <property type="entry name" value="HATPase_c"/>
    <property type="match status" value="1"/>
</dbReference>
<evidence type="ECO:0000256" key="1">
    <source>
        <dbReference type="ARBA" id="ARBA00000085"/>
    </source>
</evidence>
<dbReference type="RefSeq" id="WP_084119481.1">
    <property type="nucleotide sequence ID" value="NZ_LT838813.1"/>
</dbReference>
<reference evidence="9" key="1">
    <citation type="submission" date="2017-04" db="EMBL/GenBank/DDBJ databases">
        <authorList>
            <person name="Varghese N."/>
            <person name="Submissions S."/>
        </authorList>
    </citation>
    <scope>NUCLEOTIDE SEQUENCE [LARGE SCALE GENOMIC DNA]</scope>
    <source>
        <strain evidence="9">DSM 16537</strain>
    </source>
</reference>
<dbReference type="InterPro" id="IPR050482">
    <property type="entry name" value="Sensor_HK_TwoCompSys"/>
</dbReference>
<evidence type="ECO:0000313" key="9">
    <source>
        <dbReference type="Proteomes" id="UP000192333"/>
    </source>
</evidence>
<evidence type="ECO:0000259" key="7">
    <source>
        <dbReference type="PROSITE" id="PS50109"/>
    </source>
</evidence>
<protein>
    <recommendedName>
        <fullName evidence="2">histidine kinase</fullName>
        <ecNumber evidence="2">2.7.13.3</ecNumber>
    </recommendedName>
</protein>
<dbReference type="AlphaFoldDB" id="A0A1W2H259"/>
<dbReference type="GO" id="GO:0000160">
    <property type="term" value="P:phosphorelay signal transduction system"/>
    <property type="evidence" value="ECO:0007669"/>
    <property type="project" value="UniProtKB-KW"/>
</dbReference>
<keyword evidence="6" id="KW-0472">Membrane</keyword>
<dbReference type="InterPro" id="IPR036890">
    <property type="entry name" value="HATPase_C_sf"/>
</dbReference>
<dbReference type="STRING" id="758820.SAMN00777080_1270"/>
<dbReference type="InterPro" id="IPR003594">
    <property type="entry name" value="HATPase_dom"/>
</dbReference>
<dbReference type="Gene3D" id="3.30.565.10">
    <property type="entry name" value="Histidine kinase-like ATPase, C-terminal domain"/>
    <property type="match status" value="1"/>
</dbReference>
<dbReference type="CDD" id="cd16917">
    <property type="entry name" value="HATPase_UhpB-NarQ-NarX-like"/>
    <property type="match status" value="1"/>
</dbReference>
<feature type="transmembrane region" description="Helical" evidence="6">
    <location>
        <begin position="6"/>
        <end position="32"/>
    </location>
</feature>
<comment type="catalytic activity">
    <reaction evidence="1">
        <text>ATP + protein L-histidine = ADP + protein N-phospho-L-histidine.</text>
        <dbReference type="EC" id="2.7.13.3"/>
    </reaction>
</comment>
<dbReference type="Proteomes" id="UP000192333">
    <property type="component" value="Chromosome I"/>
</dbReference>
<dbReference type="InterPro" id="IPR005467">
    <property type="entry name" value="His_kinase_dom"/>
</dbReference>
<keyword evidence="6" id="KW-1133">Transmembrane helix</keyword>
<proteinExistence type="predicted"/>
<sequence length="254" mass="28672">MDNNGSDLFVIILLGFFLMLFMVSFIIIMVIYHRQRQIQNQQKVESMKAAYENTILNVEKEIREDILSYVGRELHDNVGQLLSLAKLNLSSSKAEKVHEGKILINEIIREVRSLSKSLNLDWVESITLEEFIKMELGKLESTEFCKVAFQNNGNPLQLSKEKKLVLIRIIQESLNNSIKHAQPSLIEITVHSDNSKSEIAIKDDGRGFVVSNNSEGSGMFNLKNRMNTIGGELLVQSKIGKGTEIKLILPLSAN</sequence>
<feature type="domain" description="Histidine kinase" evidence="7">
    <location>
        <begin position="166"/>
        <end position="253"/>
    </location>
</feature>
<dbReference type="Pfam" id="PF02518">
    <property type="entry name" value="HATPase_c"/>
    <property type="match status" value="1"/>
</dbReference>
<dbReference type="EMBL" id="LT838813">
    <property type="protein sequence ID" value="SMD42708.1"/>
    <property type="molecule type" value="Genomic_DNA"/>
</dbReference>
<keyword evidence="4 8" id="KW-0418">Kinase</keyword>
<evidence type="ECO:0000256" key="2">
    <source>
        <dbReference type="ARBA" id="ARBA00012438"/>
    </source>
</evidence>
<evidence type="ECO:0000256" key="5">
    <source>
        <dbReference type="ARBA" id="ARBA00023012"/>
    </source>
</evidence>
<keyword evidence="3" id="KW-0808">Transferase</keyword>
<name>A0A1W2H259_9BACT</name>
<accession>A0A1W2H259</accession>
<dbReference type="PANTHER" id="PTHR24421">
    <property type="entry name" value="NITRATE/NITRITE SENSOR PROTEIN NARX-RELATED"/>
    <property type="match status" value="1"/>
</dbReference>
<evidence type="ECO:0000313" key="8">
    <source>
        <dbReference type="EMBL" id="SMD42708.1"/>
    </source>
</evidence>
<keyword evidence="5" id="KW-0902">Two-component regulatory system</keyword>
<dbReference type="EC" id="2.7.13.3" evidence="2"/>
<gene>
    <name evidence="8" type="ORF">SAMN00777080_1270</name>
</gene>
<evidence type="ECO:0000256" key="6">
    <source>
        <dbReference type="SAM" id="Phobius"/>
    </source>
</evidence>
<dbReference type="PANTHER" id="PTHR24421:SF10">
    <property type="entry name" value="NITRATE_NITRITE SENSOR PROTEIN NARQ"/>
    <property type="match status" value="1"/>
</dbReference>
<keyword evidence="6" id="KW-0812">Transmembrane</keyword>
<evidence type="ECO:0000256" key="3">
    <source>
        <dbReference type="ARBA" id="ARBA00022679"/>
    </source>
</evidence>
<dbReference type="GO" id="GO:0004673">
    <property type="term" value="F:protein histidine kinase activity"/>
    <property type="evidence" value="ECO:0007669"/>
    <property type="project" value="UniProtKB-EC"/>
</dbReference>
<evidence type="ECO:0000256" key="4">
    <source>
        <dbReference type="ARBA" id="ARBA00022777"/>
    </source>
</evidence>
<dbReference type="OrthoDB" id="9760839at2"/>